<dbReference type="GO" id="GO:0004816">
    <property type="term" value="F:asparagine-tRNA ligase activity"/>
    <property type="evidence" value="ECO:0007669"/>
    <property type="project" value="UniProtKB-EC"/>
</dbReference>
<dbReference type="CDD" id="cd04318">
    <property type="entry name" value="EcAsnRS_like_N"/>
    <property type="match status" value="1"/>
</dbReference>
<dbReference type="PRINTS" id="PR01042">
    <property type="entry name" value="TRNASYNTHASP"/>
</dbReference>
<dbReference type="PROSITE" id="PS50862">
    <property type="entry name" value="AA_TRNA_LIGASE_II"/>
    <property type="match status" value="1"/>
</dbReference>
<evidence type="ECO:0000256" key="5">
    <source>
        <dbReference type="ARBA" id="ARBA00022840"/>
    </source>
</evidence>
<dbReference type="HAMAP" id="MF_00534">
    <property type="entry name" value="Asn_tRNA_synth"/>
    <property type="match status" value="1"/>
</dbReference>
<comment type="caution">
    <text evidence="12">The sequence shown here is derived from an EMBL/GenBank/DDBJ whole genome shotgun (WGS) entry which is preliminary data.</text>
</comment>
<comment type="similarity">
    <text evidence="1">Belongs to the class-II aminoacyl-tRNA synthetase family.</text>
</comment>
<feature type="coiled-coil region" evidence="9">
    <location>
        <begin position="253"/>
        <end position="311"/>
    </location>
</feature>
<dbReference type="Pfam" id="PF01336">
    <property type="entry name" value="tRNA_anti-codon"/>
    <property type="match status" value="1"/>
</dbReference>
<dbReference type="SUPFAM" id="SSF55681">
    <property type="entry name" value="Class II aaRS and biotin synthetases"/>
    <property type="match status" value="1"/>
</dbReference>
<organism evidence="12 13">
    <name type="scientific">Apatococcus lobatus</name>
    <dbReference type="NCBI Taxonomy" id="904363"/>
    <lineage>
        <taxon>Eukaryota</taxon>
        <taxon>Viridiplantae</taxon>
        <taxon>Chlorophyta</taxon>
        <taxon>core chlorophytes</taxon>
        <taxon>Trebouxiophyceae</taxon>
        <taxon>Chlorellales</taxon>
        <taxon>Chlorellaceae</taxon>
        <taxon>Apatococcus</taxon>
    </lineage>
</organism>
<feature type="region of interest" description="Disordered" evidence="10">
    <location>
        <begin position="1"/>
        <end position="23"/>
    </location>
</feature>
<evidence type="ECO:0000256" key="7">
    <source>
        <dbReference type="ARBA" id="ARBA00023146"/>
    </source>
</evidence>
<sequence length="601" mass="66486">MEVHTGPVSAPNHTPDPPQDGMQQLAVNAPGAAQQAEVVARYSSSYGRSMIGRLLDAPDGGLNMVGQTLTFGGWVKTGREQGAGAFAFLEINDGSTFTNLQVMVTKEAAEAHGGLKALVPTGTSILVKGTVEKPPEGAKQTVEVKVLEILHLGQIAASAKAYPLAKKKQTMEFLREKMHLRARTNTIGAIARIRNALAFATHDFFQQHGFLYVHTPLITASDCEGAGEMFQVTTLLSKADEVAAEANKPAADLDRLREAASQQGASVKQAKEAATAQKDNAELQQAVLQQVDALKKAKADLQKAEKQQQERAGLVGGLPRLPDGSIDYAKDFFSKKAFMTVSGQLNGEYYACALSSIYTFGPTFRAEDSHTSRHLAEFWMIEPEIAYCQLDDCMHCAEDYVRHCCNYLLERSRGDLKFIVEQIDKTAIQRLEHVAKTSFKRLSYTEAVEILEDAIRTKKKKFEFKVSWGVDLSSEHERYLTEEVFKQPVIVYNYPKEIKAFYMRANDDGKTVAAMDVLVPKVGELIGGSQREERLEVLEERLKASGMPLEPYEGYLDLRRYGTVPHAGFGLGFERLILFATGLDNIREVIPFPRWPGHADY</sequence>
<dbReference type="SUPFAM" id="SSF50249">
    <property type="entry name" value="Nucleic acid-binding proteins"/>
    <property type="match status" value="1"/>
</dbReference>
<dbReference type="Gene3D" id="2.40.50.140">
    <property type="entry name" value="Nucleic acid-binding proteins"/>
    <property type="match status" value="1"/>
</dbReference>
<dbReference type="CDD" id="cd00776">
    <property type="entry name" value="AsxRS_core"/>
    <property type="match status" value="1"/>
</dbReference>
<proteinExistence type="inferred from homology"/>
<dbReference type="NCBIfam" id="TIGR00457">
    <property type="entry name" value="asnS"/>
    <property type="match status" value="1"/>
</dbReference>
<dbReference type="InterPro" id="IPR012340">
    <property type="entry name" value="NA-bd_OB-fold"/>
</dbReference>
<dbReference type="EMBL" id="JALJOS010000005">
    <property type="protein sequence ID" value="KAK9838840.1"/>
    <property type="molecule type" value="Genomic_DNA"/>
</dbReference>
<keyword evidence="3" id="KW-0436">Ligase</keyword>
<name>A0AAW1RYP0_9CHLO</name>
<keyword evidence="13" id="KW-1185">Reference proteome</keyword>
<dbReference type="GO" id="GO:0005524">
    <property type="term" value="F:ATP binding"/>
    <property type="evidence" value="ECO:0007669"/>
    <property type="project" value="UniProtKB-KW"/>
</dbReference>
<evidence type="ECO:0000313" key="13">
    <source>
        <dbReference type="Proteomes" id="UP001438707"/>
    </source>
</evidence>
<evidence type="ECO:0000256" key="9">
    <source>
        <dbReference type="SAM" id="Coils"/>
    </source>
</evidence>
<reference evidence="12 13" key="1">
    <citation type="journal article" date="2024" name="Nat. Commun.">
        <title>Phylogenomics reveals the evolutionary origins of lichenization in chlorophyte algae.</title>
        <authorList>
            <person name="Puginier C."/>
            <person name="Libourel C."/>
            <person name="Otte J."/>
            <person name="Skaloud P."/>
            <person name="Haon M."/>
            <person name="Grisel S."/>
            <person name="Petersen M."/>
            <person name="Berrin J.G."/>
            <person name="Delaux P.M."/>
            <person name="Dal Grande F."/>
            <person name="Keller J."/>
        </authorList>
    </citation>
    <scope>NUCLEOTIDE SEQUENCE [LARGE SCALE GENOMIC DNA]</scope>
    <source>
        <strain evidence="12 13">SAG 2145</strain>
    </source>
</reference>
<evidence type="ECO:0000256" key="8">
    <source>
        <dbReference type="ARBA" id="ARBA00047844"/>
    </source>
</evidence>
<dbReference type="InterPro" id="IPR002312">
    <property type="entry name" value="Asp/Asn-tRNA-synth_IIb"/>
</dbReference>
<evidence type="ECO:0000256" key="2">
    <source>
        <dbReference type="ARBA" id="ARBA00012816"/>
    </source>
</evidence>
<comment type="catalytic activity">
    <reaction evidence="8">
        <text>tRNA(Asn) + L-asparagine + ATP = L-asparaginyl-tRNA(Asn) + AMP + diphosphate + H(+)</text>
        <dbReference type="Rhea" id="RHEA:11180"/>
        <dbReference type="Rhea" id="RHEA-COMP:9659"/>
        <dbReference type="Rhea" id="RHEA-COMP:9674"/>
        <dbReference type="ChEBI" id="CHEBI:15378"/>
        <dbReference type="ChEBI" id="CHEBI:30616"/>
        <dbReference type="ChEBI" id="CHEBI:33019"/>
        <dbReference type="ChEBI" id="CHEBI:58048"/>
        <dbReference type="ChEBI" id="CHEBI:78442"/>
        <dbReference type="ChEBI" id="CHEBI:78515"/>
        <dbReference type="ChEBI" id="CHEBI:456215"/>
        <dbReference type="EC" id="6.1.1.22"/>
    </reaction>
</comment>
<feature type="domain" description="Aminoacyl-transfer RNA synthetases class-II family profile" evidence="11">
    <location>
        <begin position="357"/>
        <end position="591"/>
    </location>
</feature>
<dbReference type="GO" id="GO:0006421">
    <property type="term" value="P:asparaginyl-tRNA aminoacylation"/>
    <property type="evidence" value="ECO:0007669"/>
    <property type="project" value="InterPro"/>
</dbReference>
<evidence type="ECO:0000256" key="3">
    <source>
        <dbReference type="ARBA" id="ARBA00022598"/>
    </source>
</evidence>
<evidence type="ECO:0000313" key="12">
    <source>
        <dbReference type="EMBL" id="KAK9838840.1"/>
    </source>
</evidence>
<evidence type="ECO:0000256" key="10">
    <source>
        <dbReference type="SAM" id="MobiDB-lite"/>
    </source>
</evidence>
<keyword evidence="5" id="KW-0067">ATP-binding</keyword>
<dbReference type="InterPro" id="IPR004365">
    <property type="entry name" value="NA-bd_OB_tRNA"/>
</dbReference>
<evidence type="ECO:0000259" key="11">
    <source>
        <dbReference type="PROSITE" id="PS50862"/>
    </source>
</evidence>
<accession>A0AAW1RYP0</accession>
<dbReference type="GO" id="GO:0003676">
    <property type="term" value="F:nucleic acid binding"/>
    <property type="evidence" value="ECO:0007669"/>
    <property type="project" value="InterPro"/>
</dbReference>
<dbReference type="GO" id="GO:0005739">
    <property type="term" value="C:mitochondrion"/>
    <property type="evidence" value="ECO:0007669"/>
    <property type="project" value="TreeGrafter"/>
</dbReference>
<keyword evidence="6" id="KW-0648">Protein biosynthesis</keyword>
<dbReference type="EC" id="6.1.1.22" evidence="2"/>
<evidence type="ECO:0000256" key="6">
    <source>
        <dbReference type="ARBA" id="ARBA00022917"/>
    </source>
</evidence>
<dbReference type="PANTHER" id="PTHR22594">
    <property type="entry name" value="ASPARTYL/LYSYL-TRNA SYNTHETASE"/>
    <property type="match status" value="1"/>
</dbReference>
<keyword evidence="4" id="KW-0547">Nucleotide-binding</keyword>
<dbReference type="Gene3D" id="3.30.930.10">
    <property type="entry name" value="Bira Bifunctional Protein, Domain 2"/>
    <property type="match status" value="1"/>
</dbReference>
<dbReference type="Pfam" id="PF00152">
    <property type="entry name" value="tRNA-synt_2"/>
    <property type="match status" value="2"/>
</dbReference>
<dbReference type="PANTHER" id="PTHR22594:SF34">
    <property type="entry name" value="ASPARAGINE--TRNA LIGASE, MITOCHONDRIAL-RELATED"/>
    <property type="match status" value="1"/>
</dbReference>
<dbReference type="InterPro" id="IPR006195">
    <property type="entry name" value="aa-tRNA-synth_II"/>
</dbReference>
<gene>
    <name evidence="12" type="ORF">WJX74_004282</name>
</gene>
<dbReference type="Proteomes" id="UP001438707">
    <property type="component" value="Unassembled WGS sequence"/>
</dbReference>
<dbReference type="FunFam" id="3.30.930.10:FF:000016">
    <property type="entry name" value="Asparagine--tRNA ligase"/>
    <property type="match status" value="1"/>
</dbReference>
<keyword evidence="7" id="KW-0030">Aminoacyl-tRNA synthetase</keyword>
<dbReference type="InterPro" id="IPR004522">
    <property type="entry name" value="Asn-tRNA-ligase"/>
</dbReference>
<keyword evidence="9" id="KW-0175">Coiled coil</keyword>
<dbReference type="InterPro" id="IPR004364">
    <property type="entry name" value="Aa-tRNA-synt_II"/>
</dbReference>
<evidence type="ECO:0000256" key="4">
    <source>
        <dbReference type="ARBA" id="ARBA00022741"/>
    </source>
</evidence>
<dbReference type="AlphaFoldDB" id="A0AAW1RYP0"/>
<dbReference type="NCBIfam" id="NF003037">
    <property type="entry name" value="PRK03932.1"/>
    <property type="match status" value="1"/>
</dbReference>
<protein>
    <recommendedName>
        <fullName evidence="2">asparagine--tRNA ligase</fullName>
        <ecNumber evidence="2">6.1.1.22</ecNumber>
    </recommendedName>
</protein>
<dbReference type="InterPro" id="IPR045864">
    <property type="entry name" value="aa-tRNA-synth_II/BPL/LPL"/>
</dbReference>
<evidence type="ECO:0000256" key="1">
    <source>
        <dbReference type="ARBA" id="ARBA00008226"/>
    </source>
</evidence>